<organism evidence="2 3">
    <name type="scientific">Feifania hominis</name>
    <dbReference type="NCBI Taxonomy" id="2763660"/>
    <lineage>
        <taxon>Bacteria</taxon>
        <taxon>Bacillati</taxon>
        <taxon>Bacillota</taxon>
        <taxon>Clostridia</taxon>
        <taxon>Eubacteriales</taxon>
        <taxon>Feifaniaceae</taxon>
        <taxon>Feifania</taxon>
    </lineage>
</organism>
<gene>
    <name evidence="2" type="ORF">H8695_08925</name>
</gene>
<dbReference type="RefSeq" id="WP_249300728.1">
    <property type="nucleotide sequence ID" value="NZ_JACRSP010000003.1"/>
</dbReference>
<proteinExistence type="predicted"/>
<feature type="transmembrane region" description="Helical" evidence="1">
    <location>
        <begin position="154"/>
        <end position="183"/>
    </location>
</feature>
<dbReference type="Pfam" id="PF16949">
    <property type="entry name" value="ABC_tran_2"/>
    <property type="match status" value="1"/>
</dbReference>
<feature type="transmembrane region" description="Helical" evidence="1">
    <location>
        <begin position="522"/>
        <end position="543"/>
    </location>
</feature>
<feature type="transmembrane region" description="Helical" evidence="1">
    <location>
        <begin position="40"/>
        <end position="62"/>
    </location>
</feature>
<feature type="transmembrane region" description="Helical" evidence="1">
    <location>
        <begin position="237"/>
        <end position="255"/>
    </location>
</feature>
<protein>
    <submittedName>
        <fullName evidence="2">Uncharacterized protein</fullName>
    </submittedName>
</protein>
<sequence>MSKVILLTKILLKSGAMSATGGEAKKKRGLFAKLGRGAMVVFVGVCVLIVMASFGLLAYGLVGALQAVNQESLFLGLCFLIVTFLILFTAIFSAINVYYFSKDINYLLPMPFKPQQIVLAKFNVLLLTEYLLEAAFLLPCLAVYGVMTGAGALFWVYSAVVFLALPVVPLIVCCLIVMVLMSFVNLTKYRDRFQLIAGLLGIAFAIGIQFVAAGFAEVESEQAILEMMGKANEMVGMFGKIFFTIPPAAEALAFASGLRGLGSLAVLLAETGAAVLIYTVAAKALYFRGALGNSENAPSRRVDMRREMKSVRTQGVYSAYVKKEWKLLLRNPIYMMQCVLPALLMPVLFLVIFLVNPAYKDLLALAEQIAIPQSTLYAIALGFIQFFLMMNYASITAISREGQAAVMAKTFPVPYTTQCLAKLTPGFVLNVVSGALGIAMFAFLLGFSPVMAAAAAVPSLLFMMFEGAAVLLIDLKKPRLDWDSEYAVVKRNIGFLYQFLINAIAIGAIVGGAFLFSGQSYLWFALALTLLFGLLLAGVALYYRSHAERLLDNVQ</sequence>
<feature type="transmembrane region" description="Helical" evidence="1">
    <location>
        <begin position="74"/>
        <end position="100"/>
    </location>
</feature>
<feature type="transmembrane region" description="Helical" evidence="1">
    <location>
        <begin position="120"/>
        <end position="147"/>
    </location>
</feature>
<feature type="transmembrane region" description="Helical" evidence="1">
    <location>
        <begin position="453"/>
        <end position="473"/>
    </location>
</feature>
<keyword evidence="1" id="KW-1133">Transmembrane helix</keyword>
<feature type="transmembrane region" description="Helical" evidence="1">
    <location>
        <begin position="195"/>
        <end position="216"/>
    </location>
</feature>
<feature type="transmembrane region" description="Helical" evidence="1">
    <location>
        <begin position="333"/>
        <end position="355"/>
    </location>
</feature>
<evidence type="ECO:0000256" key="1">
    <source>
        <dbReference type="SAM" id="Phobius"/>
    </source>
</evidence>
<feature type="transmembrane region" description="Helical" evidence="1">
    <location>
        <begin position="427"/>
        <end position="447"/>
    </location>
</feature>
<keyword evidence="1" id="KW-0472">Membrane</keyword>
<feature type="transmembrane region" description="Helical" evidence="1">
    <location>
        <begin position="494"/>
        <end position="516"/>
    </location>
</feature>
<dbReference type="InterPro" id="IPR031599">
    <property type="entry name" value="ABC_tran_2"/>
</dbReference>
<dbReference type="Proteomes" id="UP000620366">
    <property type="component" value="Unassembled WGS sequence"/>
</dbReference>
<keyword evidence="3" id="KW-1185">Reference proteome</keyword>
<comment type="caution">
    <text evidence="2">The sequence shown here is derived from an EMBL/GenBank/DDBJ whole genome shotgun (WGS) entry which is preliminary data.</text>
</comment>
<name>A0A926HUZ4_9FIRM</name>
<feature type="transmembrane region" description="Helical" evidence="1">
    <location>
        <begin position="375"/>
        <end position="393"/>
    </location>
</feature>
<reference evidence="2" key="1">
    <citation type="submission" date="2020-08" db="EMBL/GenBank/DDBJ databases">
        <title>Genome public.</title>
        <authorList>
            <person name="Liu C."/>
            <person name="Sun Q."/>
        </authorList>
    </citation>
    <scope>NUCLEOTIDE SEQUENCE</scope>
    <source>
        <strain evidence="2">BX7</strain>
    </source>
</reference>
<evidence type="ECO:0000313" key="2">
    <source>
        <dbReference type="EMBL" id="MBC8536808.1"/>
    </source>
</evidence>
<keyword evidence="1" id="KW-0812">Transmembrane</keyword>
<feature type="transmembrane region" description="Helical" evidence="1">
    <location>
        <begin position="261"/>
        <end position="281"/>
    </location>
</feature>
<accession>A0A926HUZ4</accession>
<evidence type="ECO:0000313" key="3">
    <source>
        <dbReference type="Proteomes" id="UP000620366"/>
    </source>
</evidence>
<dbReference type="AlphaFoldDB" id="A0A926HUZ4"/>
<dbReference type="EMBL" id="JACRSP010000003">
    <property type="protein sequence ID" value="MBC8536808.1"/>
    <property type="molecule type" value="Genomic_DNA"/>
</dbReference>